<reference evidence="1 2" key="1">
    <citation type="submission" date="2017-06" db="EMBL/GenBank/DDBJ databases">
        <title>Genome sequencing of cyanobaciteial culture collection at National Institute for Environmental Studies (NIES).</title>
        <authorList>
            <person name="Hirose Y."/>
            <person name="Shimura Y."/>
            <person name="Fujisawa T."/>
            <person name="Nakamura Y."/>
            <person name="Kawachi M."/>
        </authorList>
    </citation>
    <scope>NUCLEOTIDE SEQUENCE [LARGE SCALE GENOMIC DNA]</scope>
    <source>
        <strain evidence="1 2">NIES-2135</strain>
        <plasmid evidence="2">Plasmid Plasmid2 dna</plasmid>
    </source>
</reference>
<dbReference type="AlphaFoldDB" id="A0A1Z4JSN7"/>
<protein>
    <submittedName>
        <fullName evidence="1">Uncharacterized protein</fullName>
    </submittedName>
</protein>
<keyword evidence="2" id="KW-1185">Reference proteome</keyword>
<gene>
    <name evidence="1" type="ORF">NIES2135_65670</name>
</gene>
<accession>A0A1Z4JSN7</accession>
<name>A0A1Z4JSN7_LEPBY</name>
<dbReference type="EMBL" id="AP018205">
    <property type="protein sequence ID" value="BAY59690.1"/>
    <property type="molecule type" value="Genomic_DNA"/>
</dbReference>
<keyword evidence="1" id="KW-0614">Plasmid</keyword>
<proteinExistence type="predicted"/>
<dbReference type="Proteomes" id="UP000217895">
    <property type="component" value="Plasmid Plasmid2 dna"/>
</dbReference>
<evidence type="ECO:0000313" key="2">
    <source>
        <dbReference type="Proteomes" id="UP000217895"/>
    </source>
</evidence>
<sequence>MNSVRLLLAYSDRECTIAQRPFPRYRGLYVSRFRYYPLDAFDDGFPDSVCFTNSGTEKVTGLSVKVGERVFQLENKNGLFLISSEIANI</sequence>
<geneLocation type="plasmid" evidence="1">
    <name>plasmid2</name>
</geneLocation>
<evidence type="ECO:0000313" key="1">
    <source>
        <dbReference type="EMBL" id="BAY59690.1"/>
    </source>
</evidence>
<organism evidence="1 2">
    <name type="scientific">Leptolyngbya boryana NIES-2135</name>
    <dbReference type="NCBI Taxonomy" id="1973484"/>
    <lineage>
        <taxon>Bacteria</taxon>
        <taxon>Bacillati</taxon>
        <taxon>Cyanobacteriota</taxon>
        <taxon>Cyanophyceae</taxon>
        <taxon>Leptolyngbyales</taxon>
        <taxon>Leptolyngbyaceae</taxon>
        <taxon>Leptolyngbya group</taxon>
        <taxon>Leptolyngbya</taxon>
    </lineage>
</organism>